<dbReference type="EMBL" id="CAFBLU010000007">
    <property type="protein sequence ID" value="CAB4869040.1"/>
    <property type="molecule type" value="Genomic_DNA"/>
</dbReference>
<proteinExistence type="predicted"/>
<evidence type="ECO:0000313" key="1">
    <source>
        <dbReference type="EMBL" id="CAB4869040.1"/>
    </source>
</evidence>
<sequence>MRKSLVGALVGSVVFIAAAAGPAAATTVAPCDGTDMGACMLPYPNDHFTKKDSKTSTKLKLNLPSSGMPATKAGKAIVATQWNQLDGFSPGSTLIASAPCLDPTQSHINGVLNPSGWSATDAGAIVFDIKTPHTRWPVFGELDAQADSRAHTDLLIRPLVNFTEGHTYVVVLRNIKNSSGTACTPSTHFKELRDGKAMGEVMKRVSEYSPIFKAIKTAGISRPSLFLAWKFTVASSKSLSGRLLSMRDQAFKTLGDTNLKDRKVSGTSPAFTITSTQNFTVEQNAYLSRRVYGTIDTPCFLKSNGCGAGSLLNLDSKGLPKQTVKSNVDHAPFVCNIPRSVSNGSTVLQKGFPILYGHGLMGNYEAITRNSAYAIAGNDFKNIFCGLDWQGMSSNDAPWIGIGILPDLSNFGTLPDRLQQAHLNFLLLARALIHPNGLGANAAFRFGGVSALGTQVGYSGDSQGGILGGATMAVSPDFKYGSLGVPGINYSTLLDRSVDWPEYAAVMYDNYSKGPERPLLMALIQQLWDRGEGDGYAQHIGRSPLPNTPTNTVLLLPAFGDHQVTNLAAEAYARTISAKLRTPALSAGRANPFQMFWGITDGGASAFSGNAMLMMDSGPVRTVDGLSVGTPAPPVENLPPDIGEDPHGLGGGTAEIRRLVSAYIRTGSLPTSCAGLPCGIGGWVPGL</sequence>
<accession>A0A6J7DHD8</accession>
<dbReference type="AlphaFoldDB" id="A0A6J7DHD8"/>
<reference evidence="1" key="1">
    <citation type="submission" date="2020-05" db="EMBL/GenBank/DDBJ databases">
        <authorList>
            <person name="Chiriac C."/>
            <person name="Salcher M."/>
            <person name="Ghai R."/>
            <person name="Kavagutti S V."/>
        </authorList>
    </citation>
    <scope>NUCLEOTIDE SEQUENCE</scope>
</reference>
<name>A0A6J7DHD8_9ZZZZ</name>
<protein>
    <submittedName>
        <fullName evidence="1">Unannotated protein</fullName>
    </submittedName>
</protein>
<organism evidence="1">
    <name type="scientific">freshwater metagenome</name>
    <dbReference type="NCBI Taxonomy" id="449393"/>
    <lineage>
        <taxon>unclassified sequences</taxon>
        <taxon>metagenomes</taxon>
        <taxon>ecological metagenomes</taxon>
    </lineage>
</organism>
<gene>
    <name evidence="1" type="ORF">UFOPK3444_00618</name>
</gene>